<name>A0A1K1LKA5_RUMFL</name>
<dbReference type="Pfam" id="PF08757">
    <property type="entry name" value="CotH"/>
    <property type="match status" value="1"/>
</dbReference>
<dbReference type="Pfam" id="PF00404">
    <property type="entry name" value="Dockerin_1"/>
    <property type="match status" value="1"/>
</dbReference>
<dbReference type="Gene3D" id="1.10.1330.10">
    <property type="entry name" value="Dockerin domain"/>
    <property type="match status" value="1"/>
</dbReference>
<dbReference type="Gene3D" id="2.60.40.1260">
    <property type="entry name" value="Lamin Tail domain"/>
    <property type="match status" value="1"/>
</dbReference>
<dbReference type="InterPro" id="IPR002105">
    <property type="entry name" value="Dockerin_1_rpt"/>
</dbReference>
<dbReference type="SUPFAM" id="SSF74853">
    <property type="entry name" value="Lamin A/C globular tail domain"/>
    <property type="match status" value="1"/>
</dbReference>
<accession>A0A1K1LKA5</accession>
<feature type="compositionally biased region" description="Low complexity" evidence="1">
    <location>
        <begin position="868"/>
        <end position="899"/>
    </location>
</feature>
<feature type="signal peptide" evidence="2">
    <location>
        <begin position="1"/>
        <end position="30"/>
    </location>
</feature>
<gene>
    <name evidence="5" type="ORF">SAMN02910280_0496</name>
</gene>
<dbReference type="Pfam" id="PF13287">
    <property type="entry name" value="Fn3_assoc"/>
    <property type="match status" value="1"/>
</dbReference>
<evidence type="ECO:0000259" key="4">
    <source>
        <dbReference type="PROSITE" id="PS51841"/>
    </source>
</evidence>
<dbReference type="InterPro" id="IPR001322">
    <property type="entry name" value="Lamin_tail_dom"/>
</dbReference>
<feature type="region of interest" description="Disordered" evidence="1">
    <location>
        <begin position="866"/>
        <end position="907"/>
    </location>
</feature>
<dbReference type="GO" id="GO:0000272">
    <property type="term" value="P:polysaccharide catabolic process"/>
    <property type="evidence" value="ECO:0007669"/>
    <property type="project" value="InterPro"/>
</dbReference>
<dbReference type="InterPro" id="IPR016134">
    <property type="entry name" value="Dockerin_dom"/>
</dbReference>
<feature type="domain" description="LTD" evidence="4">
    <location>
        <begin position="26"/>
        <end position="144"/>
    </location>
</feature>
<feature type="domain" description="Dockerin" evidence="3">
    <location>
        <begin position="800"/>
        <end position="868"/>
    </location>
</feature>
<feature type="chain" id="PRO_5012792144" evidence="2">
    <location>
        <begin position="31"/>
        <end position="907"/>
    </location>
</feature>
<dbReference type="PROSITE" id="PS51766">
    <property type="entry name" value="DOCKERIN"/>
    <property type="match status" value="1"/>
</dbReference>
<dbReference type="GO" id="GO:0004553">
    <property type="term" value="F:hydrolase activity, hydrolyzing O-glycosyl compounds"/>
    <property type="evidence" value="ECO:0007669"/>
    <property type="project" value="InterPro"/>
</dbReference>
<dbReference type="InterPro" id="IPR036415">
    <property type="entry name" value="Lamin_tail_dom_sf"/>
</dbReference>
<dbReference type="CDD" id="cd14256">
    <property type="entry name" value="Dockerin_I"/>
    <property type="match status" value="1"/>
</dbReference>
<dbReference type="InterPro" id="IPR014867">
    <property type="entry name" value="Spore_coat_CotH_CotH2/3/7"/>
</dbReference>
<sequence length="907" mass="101601">MKKISMGKAAAGILCLGLVMQSAAYLPANAENTSKVTVNEVCSKNSTYKAADGNLYDWIELYNSDSQEADISGWGFSDKEAEPYRYTFPDGTKVPAKGRLIVFCDSNAGANDTKIVPFGLSSTGETLTLTDKQGNTAQTLTFGALAADTSYGQYPDGSGEFYELSSTPEKENAAPEGSAAVHQPAFSKDSGFYDSSFALTLTADEGCTIYYTMDGSDPTTESEKYEAPITVKDMSDTANRLSARTDIAPNGVEKPRENVDKAAVIRAVSVDSEGRISEPVTKTYFIGTTNSGYYPKMKVVSLVTDPDNLFDYETGIYCLGKAYETENTGAGRNVQPWNLIANYSMRGREWERPASFTLFDNGEKVVEQEVGIRIKGNYSRSLAQKSFNIYTRKDYGMPEFEYDFFDGKATKAKNGKSIKKYEGVVLRNGGNDNGTAFFRDSINQSLITDRNFAYQATTECVVFLDGEYWGIYQLMEKIDKRYINEHYGIKKSDVAIVKNGELDEGTEQDLQDWLQLQNGIINGTVSYEQFCQKVDIQSYMDYMAAQIYWCNADWPQRNISMWRSDAIDEENPYADGKWRPILYDTESGQGLYGSYDKSANADCYRRLKELREDGEFAQMFIKLLENDNFRLQYSRTFMDIANNNFTTDKTKSVAESYLNNYKQQITDSFARFNSRSSGGERQLESAYQTIINFYAQRFQYAESTTRQAAKLSSNAYSLTVNNNASKGSIRLNTLDLGAVSKWSGKYHGDYTIDLSVSPSEEAQFSRWSISGAKIVEGSETSSSIKIQLQSNAVVRAVYENDVIIGDVNADGDFNVADIVMLQKWLSADRNTELVNWKAGDLCEDGVIDVFDLVAMRRELLLSMRDTDTQQTTEQPQNNDQPQNQDQPKEPNQPQQPERPQGGERPRR</sequence>
<dbReference type="Proteomes" id="UP000183461">
    <property type="component" value="Unassembled WGS sequence"/>
</dbReference>
<dbReference type="InterPro" id="IPR036439">
    <property type="entry name" value="Dockerin_dom_sf"/>
</dbReference>
<organism evidence="5 6">
    <name type="scientific">Ruminococcus flavefaciens</name>
    <dbReference type="NCBI Taxonomy" id="1265"/>
    <lineage>
        <taxon>Bacteria</taxon>
        <taxon>Bacillati</taxon>
        <taxon>Bacillota</taxon>
        <taxon>Clostridia</taxon>
        <taxon>Eubacteriales</taxon>
        <taxon>Oscillospiraceae</taxon>
        <taxon>Ruminococcus</taxon>
    </lineage>
</organism>
<evidence type="ECO:0000256" key="2">
    <source>
        <dbReference type="SAM" id="SignalP"/>
    </source>
</evidence>
<keyword evidence="2" id="KW-0732">Signal</keyword>
<proteinExistence type="predicted"/>
<dbReference type="EMBL" id="FPIP01000001">
    <property type="protein sequence ID" value="SFW11321.1"/>
    <property type="molecule type" value="Genomic_DNA"/>
</dbReference>
<dbReference type="PROSITE" id="PS51841">
    <property type="entry name" value="LTD"/>
    <property type="match status" value="1"/>
</dbReference>
<dbReference type="InterPro" id="IPR026876">
    <property type="entry name" value="Fn3_assoc_repeat"/>
</dbReference>
<dbReference type="RefSeq" id="WP_072298943.1">
    <property type="nucleotide sequence ID" value="NZ_FPIP01000001.1"/>
</dbReference>
<reference evidence="5 6" key="1">
    <citation type="submission" date="2016-11" db="EMBL/GenBank/DDBJ databases">
        <authorList>
            <person name="Jaros S."/>
            <person name="Januszkiewicz K."/>
            <person name="Wedrychowicz H."/>
        </authorList>
    </citation>
    <scope>NUCLEOTIDE SEQUENCE [LARGE SCALE GENOMIC DNA]</scope>
    <source>
        <strain evidence="5 6">YL228</strain>
    </source>
</reference>
<protein>
    <submittedName>
        <fullName evidence="5">Lamin Tail Domain</fullName>
    </submittedName>
</protein>
<dbReference type="Pfam" id="PF00932">
    <property type="entry name" value="LTD"/>
    <property type="match status" value="1"/>
</dbReference>
<evidence type="ECO:0000313" key="6">
    <source>
        <dbReference type="Proteomes" id="UP000183461"/>
    </source>
</evidence>
<evidence type="ECO:0000256" key="1">
    <source>
        <dbReference type="SAM" id="MobiDB-lite"/>
    </source>
</evidence>
<evidence type="ECO:0000313" key="5">
    <source>
        <dbReference type="EMBL" id="SFW11321.1"/>
    </source>
</evidence>
<dbReference type="SUPFAM" id="SSF63446">
    <property type="entry name" value="Type I dockerin domain"/>
    <property type="match status" value="1"/>
</dbReference>
<evidence type="ECO:0000259" key="3">
    <source>
        <dbReference type="PROSITE" id="PS51766"/>
    </source>
</evidence>
<dbReference type="AlphaFoldDB" id="A0A1K1LKA5"/>